<dbReference type="Gene3D" id="1.10.1370.20">
    <property type="entry name" value="Oligoendopeptidase f, C-terminal domain"/>
    <property type="match status" value="1"/>
</dbReference>
<dbReference type="EC" id="3.4.24.-" evidence="6"/>
<comment type="function">
    <text evidence="6">Has oligopeptidase activity and degrades a variety of small bioactive peptides.</text>
</comment>
<keyword evidence="1 6" id="KW-0645">Protease</keyword>
<dbReference type="Gene3D" id="1.20.140.70">
    <property type="entry name" value="Oligopeptidase f, N-terminal domain"/>
    <property type="match status" value="1"/>
</dbReference>
<comment type="caution">
    <text evidence="10">The sequence shown here is derived from an EMBL/GenBank/DDBJ whole genome shotgun (WGS) entry which is preliminary data.</text>
</comment>
<evidence type="ECO:0000256" key="2">
    <source>
        <dbReference type="ARBA" id="ARBA00022723"/>
    </source>
</evidence>
<evidence type="ECO:0000259" key="8">
    <source>
        <dbReference type="Pfam" id="PF01432"/>
    </source>
</evidence>
<dbReference type="InterPro" id="IPR042088">
    <property type="entry name" value="OligoPept_F_C"/>
</dbReference>
<sequence>MNRKKTFMLAIAALTFTTSTAVPFIPYSTQAVAAAAVSAAVDSVPVYKTREEIPSAYKWKITDIYKDDAAWKRDVEKVEQMANALTQYQGKLGQSAAELRKALDAYSNLSRLHDKVYVYANLSFDVNSANPQKQELADTAERLYTFVQQKTAWMTPEIVAIPDDKMKSLLASAELEPYKMFLADIVRTKPHTLTKQEEELLAQSTAVANSPNNIYGMLSKDIVFPKIKDEQGKKVELTQANFVTYLESKDPKVRKAAFQAFYSTLEQFQDTFAQIFSAKVKADNYYASARHYQSALEASLTPNNIPTKVYDELISTVNKNLPLLHRYMDLKKKMLGVKELHMYDIYVPIVEADDRYIPFEEAKQIVADGLKPLGDEYVKVLQQGLNGGWVDVYSTPDKRTGAYQWGAYDTHPFVLLNYQGTTDDVSTIAHEMGHAMQSYYTNKKQPYITSNYPTFTAEVASTMNETILFKSLYAKAKTKQEKMYLLNQYLENFRSTLFRQTQFAEFEKAIHDKEQAGESLNAESLKKLYLDINKKYYGTTMISDKEIAMEWARIPHFINYQYYVYQYSTSFAAAQALAKQVLEEGQPAVERIRKHFLEAGNSAPPIEVLKAAGVDMSSPKPIEDAMKIFEETLDELEKLVNEK</sequence>
<evidence type="ECO:0000259" key="9">
    <source>
        <dbReference type="Pfam" id="PF08439"/>
    </source>
</evidence>
<keyword evidence="11" id="KW-1185">Reference proteome</keyword>
<keyword evidence="4 6" id="KW-0862">Zinc</keyword>
<dbReference type="InterPro" id="IPR045090">
    <property type="entry name" value="Pept_M3A_M3B"/>
</dbReference>
<dbReference type="InterPro" id="IPR004438">
    <property type="entry name" value="Peptidase_M3B"/>
</dbReference>
<evidence type="ECO:0000256" key="1">
    <source>
        <dbReference type="ARBA" id="ARBA00022670"/>
    </source>
</evidence>
<dbReference type="SUPFAM" id="SSF55486">
    <property type="entry name" value="Metalloproteases ('zincins'), catalytic domain"/>
    <property type="match status" value="1"/>
</dbReference>
<dbReference type="GO" id="GO:0006518">
    <property type="term" value="P:peptide metabolic process"/>
    <property type="evidence" value="ECO:0007669"/>
    <property type="project" value="TreeGrafter"/>
</dbReference>
<dbReference type="Gene3D" id="1.10.287.830">
    <property type="entry name" value="putative peptidase helix hairpin domain like"/>
    <property type="match status" value="1"/>
</dbReference>
<feature type="domain" description="Oligopeptidase F N-terminal" evidence="9">
    <location>
        <begin position="157"/>
        <end position="219"/>
    </location>
</feature>
<evidence type="ECO:0000256" key="3">
    <source>
        <dbReference type="ARBA" id="ARBA00022801"/>
    </source>
</evidence>
<feature type="signal peptide" evidence="7">
    <location>
        <begin position="1"/>
        <end position="21"/>
    </location>
</feature>
<dbReference type="Proteomes" id="UP000717624">
    <property type="component" value="Unassembled WGS sequence"/>
</dbReference>
<dbReference type="AlphaFoldDB" id="A0A938Y581"/>
<dbReference type="GO" id="GO:0046872">
    <property type="term" value="F:metal ion binding"/>
    <property type="evidence" value="ECO:0007669"/>
    <property type="project" value="UniProtKB-UniRule"/>
</dbReference>
<dbReference type="GO" id="GO:0006508">
    <property type="term" value="P:proteolysis"/>
    <property type="evidence" value="ECO:0007669"/>
    <property type="project" value="UniProtKB-KW"/>
</dbReference>
<evidence type="ECO:0000256" key="7">
    <source>
        <dbReference type="SAM" id="SignalP"/>
    </source>
</evidence>
<dbReference type="Pfam" id="PF08439">
    <property type="entry name" value="Peptidase_M3_N"/>
    <property type="match status" value="1"/>
</dbReference>
<keyword evidence="7" id="KW-0732">Signal</keyword>
<comment type="similarity">
    <text evidence="6">Belongs to the peptidase M3B family.</text>
</comment>
<dbReference type="InterPro" id="IPR013647">
    <property type="entry name" value="OligopepF_N_dom"/>
</dbReference>
<accession>A0A938Y581</accession>
<dbReference type="InterPro" id="IPR001567">
    <property type="entry name" value="Pept_M3A_M3B_dom"/>
</dbReference>
<organism evidence="10 11">
    <name type="scientific">Brevibacillus fulvus</name>
    <dbReference type="NCBI Taxonomy" id="1125967"/>
    <lineage>
        <taxon>Bacteria</taxon>
        <taxon>Bacillati</taxon>
        <taxon>Bacillota</taxon>
        <taxon>Bacilli</taxon>
        <taxon>Bacillales</taxon>
        <taxon>Paenibacillaceae</taxon>
        <taxon>Brevibacillus</taxon>
    </lineage>
</organism>
<evidence type="ECO:0000313" key="11">
    <source>
        <dbReference type="Proteomes" id="UP000717624"/>
    </source>
</evidence>
<dbReference type="Pfam" id="PF01432">
    <property type="entry name" value="Peptidase_M3"/>
    <property type="match status" value="1"/>
</dbReference>
<gene>
    <name evidence="10" type="ORF">JOD01_003459</name>
</gene>
<keyword evidence="5 6" id="KW-0482">Metalloprotease</keyword>
<feature type="domain" description="Peptidase M3A/M3B catalytic" evidence="8">
    <location>
        <begin position="245"/>
        <end position="627"/>
    </location>
</feature>
<evidence type="ECO:0000256" key="4">
    <source>
        <dbReference type="ARBA" id="ARBA00022833"/>
    </source>
</evidence>
<keyword evidence="2 6" id="KW-0479">Metal-binding</keyword>
<dbReference type="PANTHER" id="PTHR11804:SF84">
    <property type="entry name" value="SACCHAROLYSIN"/>
    <property type="match status" value="1"/>
</dbReference>
<dbReference type="GO" id="GO:0004222">
    <property type="term" value="F:metalloendopeptidase activity"/>
    <property type="evidence" value="ECO:0007669"/>
    <property type="project" value="UniProtKB-UniRule"/>
</dbReference>
<feature type="chain" id="PRO_5039686395" description="Oligopeptidase F" evidence="7">
    <location>
        <begin position="22"/>
        <end position="643"/>
    </location>
</feature>
<dbReference type="NCBIfam" id="TIGR00181">
    <property type="entry name" value="pepF"/>
    <property type="match status" value="1"/>
</dbReference>
<dbReference type="PANTHER" id="PTHR11804">
    <property type="entry name" value="PROTEASE M3 THIMET OLIGOPEPTIDASE-RELATED"/>
    <property type="match status" value="1"/>
</dbReference>
<protein>
    <recommendedName>
        <fullName evidence="6">Oligopeptidase F</fullName>
        <ecNumber evidence="6">3.4.24.-</ecNumber>
    </recommendedName>
</protein>
<proteinExistence type="inferred from homology"/>
<dbReference type="CDD" id="cd09608">
    <property type="entry name" value="M3B_PepF"/>
    <property type="match status" value="1"/>
</dbReference>
<reference evidence="10" key="1">
    <citation type="submission" date="2021-01" db="EMBL/GenBank/DDBJ databases">
        <title>Genomic Encyclopedia of Type Strains, Phase IV (KMG-IV): sequencing the most valuable type-strain genomes for metagenomic binning, comparative biology and taxonomic classification.</title>
        <authorList>
            <person name="Goeker M."/>
        </authorList>
    </citation>
    <scope>NUCLEOTIDE SEQUENCE</scope>
    <source>
        <strain evidence="10">DSM 25523</strain>
    </source>
</reference>
<evidence type="ECO:0000256" key="6">
    <source>
        <dbReference type="RuleBase" id="RU368091"/>
    </source>
</evidence>
<comment type="cofactor">
    <cofactor evidence="6">
        <name>Zn(2+)</name>
        <dbReference type="ChEBI" id="CHEBI:29105"/>
    </cofactor>
    <text evidence="6">Binds 1 zinc ion.</text>
</comment>
<keyword evidence="3 6" id="KW-0378">Hydrolase</keyword>
<evidence type="ECO:0000313" key="10">
    <source>
        <dbReference type="EMBL" id="MBM7591807.1"/>
    </source>
</evidence>
<name>A0A938Y581_9BACL</name>
<dbReference type="EMBL" id="JAFBEB010000015">
    <property type="protein sequence ID" value="MBM7591807.1"/>
    <property type="molecule type" value="Genomic_DNA"/>
</dbReference>
<evidence type="ECO:0000256" key="5">
    <source>
        <dbReference type="ARBA" id="ARBA00023049"/>
    </source>
</evidence>